<dbReference type="InterPro" id="IPR027417">
    <property type="entry name" value="P-loop_NTPase"/>
</dbReference>
<dbReference type="KEGG" id="mpul:BLA55_00645"/>
<accession>A0A1L4FRG3</accession>
<dbReference type="EMBL" id="CP017813">
    <property type="protein sequence ID" value="APJ38198.1"/>
    <property type="molecule type" value="Genomic_DNA"/>
</dbReference>
<protein>
    <submittedName>
        <fullName evidence="1">Uncharacterized protein</fullName>
    </submittedName>
</protein>
<gene>
    <name evidence="1" type="ORF">BLA55_00645</name>
</gene>
<evidence type="ECO:0000313" key="1">
    <source>
        <dbReference type="EMBL" id="APJ38198.1"/>
    </source>
</evidence>
<dbReference type="SUPFAM" id="SSF52540">
    <property type="entry name" value="P-loop containing nucleoside triphosphate hydrolases"/>
    <property type="match status" value="1"/>
</dbReference>
<dbReference type="STRING" id="48003.BLA55_00645"/>
<dbReference type="Gene3D" id="3.40.50.300">
    <property type="entry name" value="P-loop containing nucleotide triphosphate hydrolases"/>
    <property type="match status" value="1"/>
</dbReference>
<organism evidence="1 2">
    <name type="scientific">Mycoplasmopsis pullorum</name>
    <dbReference type="NCBI Taxonomy" id="48003"/>
    <lineage>
        <taxon>Bacteria</taxon>
        <taxon>Bacillati</taxon>
        <taxon>Mycoplasmatota</taxon>
        <taxon>Mycoplasmoidales</taxon>
        <taxon>Metamycoplasmataceae</taxon>
        <taxon>Mycoplasmopsis</taxon>
    </lineage>
</organism>
<reference evidence="2" key="1">
    <citation type="submission" date="2016-10" db="EMBL/GenBank/DDBJ databases">
        <authorList>
            <person name="Beylefeld A."/>
            <person name="Abolnik C."/>
        </authorList>
    </citation>
    <scope>NUCLEOTIDE SEQUENCE [LARGE SCALE GENOMIC DNA]</scope>
    <source>
        <strain evidence="2">B359_6</strain>
    </source>
</reference>
<sequence>MKNNSELDLLNQLQSSKSFNVVQQLKSYDTLALLFEKLQISDQEIFDHAIEFFDIYEQSLQNQSRVLKTNVIRENGKLKFFKLFSNNNEGNRFKILSNTLFSDISEPNYNASIKSILNSENRQNLFSLLRNLDTLGHSFSNFVYLSGPIVSGKSYILSAISNYYALKDKKVAFLDLKKLFSVFLDLFAKKSKINFLMHEIMNSEILLIDNFGFKHDTEWFVNVIIEILKHRAEKNLITFLASEMQLKQFNNTDDVNALKLYKIISQNSDFVLTIKG</sequence>
<dbReference type="AlphaFoldDB" id="A0A1L4FRG3"/>
<evidence type="ECO:0000313" key="2">
    <source>
        <dbReference type="Proteomes" id="UP000184322"/>
    </source>
</evidence>
<dbReference type="Proteomes" id="UP000184322">
    <property type="component" value="Chromosome"/>
</dbReference>
<dbReference type="RefSeq" id="WP_073372203.1">
    <property type="nucleotide sequence ID" value="NZ_CP017813.1"/>
</dbReference>
<name>A0A1L4FRG3_9BACT</name>
<proteinExistence type="predicted"/>
<keyword evidence="2" id="KW-1185">Reference proteome</keyword>